<gene>
    <name evidence="1" type="ORF">SAMN04489717_3385</name>
</gene>
<organism evidence="1 2">
    <name type="scientific">Actinopolymorpha singaporensis</name>
    <dbReference type="NCBI Taxonomy" id="117157"/>
    <lineage>
        <taxon>Bacteria</taxon>
        <taxon>Bacillati</taxon>
        <taxon>Actinomycetota</taxon>
        <taxon>Actinomycetes</taxon>
        <taxon>Propionibacteriales</taxon>
        <taxon>Actinopolymorphaceae</taxon>
        <taxon>Actinopolymorpha</taxon>
    </lineage>
</organism>
<accession>A0A1H1TXR3</accession>
<sequence length="125" mass="13559">MSDWPDEQLDHIGASDELDITTRRGDGSLRPWVPIWVVRVGDDLYVRSYGGIDGAWFRHATASGTARIRAGGLERDVILAEPAEASVHEQIDSGYQGKYGRYGGSPVTQMTSLAATATTVRLNPA</sequence>
<evidence type="ECO:0008006" key="3">
    <source>
        <dbReference type="Google" id="ProtNLM"/>
    </source>
</evidence>
<evidence type="ECO:0000313" key="2">
    <source>
        <dbReference type="Proteomes" id="UP000198983"/>
    </source>
</evidence>
<protein>
    <recommendedName>
        <fullName evidence="3">DUF2255 family protein</fullName>
    </recommendedName>
</protein>
<proteinExistence type="predicted"/>
<dbReference type="STRING" id="117157.SAMN04489717_3385"/>
<dbReference type="Proteomes" id="UP000198983">
    <property type="component" value="Chromosome I"/>
</dbReference>
<dbReference type="EMBL" id="LT629732">
    <property type="protein sequence ID" value="SDS65027.1"/>
    <property type="molecule type" value="Genomic_DNA"/>
</dbReference>
<dbReference type="OrthoDB" id="162563at2"/>
<keyword evidence="2" id="KW-1185">Reference proteome</keyword>
<evidence type="ECO:0000313" key="1">
    <source>
        <dbReference type="EMBL" id="SDS65027.1"/>
    </source>
</evidence>
<dbReference type="Pfam" id="PF10012">
    <property type="entry name" value="DUF2255"/>
    <property type="match status" value="1"/>
</dbReference>
<name>A0A1H1TXR3_9ACTN</name>
<reference evidence="1 2" key="1">
    <citation type="submission" date="2016-10" db="EMBL/GenBank/DDBJ databases">
        <authorList>
            <person name="de Groot N.N."/>
        </authorList>
    </citation>
    <scope>NUCLEOTIDE SEQUENCE [LARGE SCALE GENOMIC DNA]</scope>
    <source>
        <strain evidence="1 2">DSM 22024</strain>
    </source>
</reference>
<dbReference type="InterPro" id="IPR016888">
    <property type="entry name" value="UCP028498"/>
</dbReference>
<dbReference type="AlphaFoldDB" id="A0A1H1TXR3"/>
<dbReference type="RefSeq" id="WP_092654615.1">
    <property type="nucleotide sequence ID" value="NZ_LT629732.1"/>
</dbReference>